<evidence type="ECO:0000256" key="2">
    <source>
        <dbReference type="ARBA" id="ARBA00004752"/>
    </source>
</evidence>
<evidence type="ECO:0000259" key="7">
    <source>
        <dbReference type="Pfam" id="PF00905"/>
    </source>
</evidence>
<dbReference type="Pfam" id="PF00905">
    <property type="entry name" value="Transpeptidase"/>
    <property type="match status" value="1"/>
</dbReference>
<comment type="similarity">
    <text evidence="3">Belongs to the transpeptidase family.</text>
</comment>
<dbReference type="InterPro" id="IPR012338">
    <property type="entry name" value="Beta-lactam/transpept-like"/>
</dbReference>
<evidence type="ECO:0000313" key="11">
    <source>
        <dbReference type="Proteomes" id="UP000318521"/>
    </source>
</evidence>
<dbReference type="SUPFAM" id="SSF56519">
    <property type="entry name" value="Penicillin binding protein dimerisation domain"/>
    <property type="match status" value="1"/>
</dbReference>
<evidence type="ECO:0000259" key="8">
    <source>
        <dbReference type="Pfam" id="PF03717"/>
    </source>
</evidence>
<dbReference type="Gene3D" id="3.10.450.100">
    <property type="entry name" value="NTF2-like, domain 1"/>
    <property type="match status" value="1"/>
</dbReference>
<dbReference type="PANTHER" id="PTHR30627">
    <property type="entry name" value="PEPTIDOGLYCAN D,D-TRANSPEPTIDASE"/>
    <property type="match status" value="1"/>
</dbReference>
<dbReference type="Gene3D" id="3.30.1390.30">
    <property type="entry name" value="Penicillin-binding protein 2a, domain 3"/>
    <property type="match status" value="1"/>
</dbReference>
<dbReference type="Proteomes" id="UP000318521">
    <property type="component" value="Unassembled WGS sequence"/>
</dbReference>
<dbReference type="InterPro" id="IPR007887">
    <property type="entry name" value="MecA_N"/>
</dbReference>
<dbReference type="GO" id="GO:0008658">
    <property type="term" value="F:penicillin binding"/>
    <property type="evidence" value="ECO:0007669"/>
    <property type="project" value="InterPro"/>
</dbReference>
<feature type="domain" description="NTF2-like N-terminal transpeptidase" evidence="9">
    <location>
        <begin position="45"/>
        <end position="165"/>
    </location>
</feature>
<evidence type="ECO:0000313" key="10">
    <source>
        <dbReference type="EMBL" id="TSB44682.1"/>
    </source>
</evidence>
<evidence type="ECO:0000256" key="4">
    <source>
        <dbReference type="ARBA" id="ARBA00012448"/>
    </source>
</evidence>
<dbReference type="AlphaFoldDB" id="A0A553ZT86"/>
<dbReference type="EC" id="3.4.16.4" evidence="4"/>
<dbReference type="OrthoDB" id="9766847at2"/>
<organism evidence="10 11">
    <name type="scientific">Alkalicoccobacillus porphyridii</name>
    <dbReference type="NCBI Taxonomy" id="2597270"/>
    <lineage>
        <taxon>Bacteria</taxon>
        <taxon>Bacillati</taxon>
        <taxon>Bacillota</taxon>
        <taxon>Bacilli</taxon>
        <taxon>Bacillales</taxon>
        <taxon>Bacillaceae</taxon>
        <taxon>Alkalicoccobacillus</taxon>
    </lineage>
</organism>
<dbReference type="Gene3D" id="3.90.1310.10">
    <property type="entry name" value="Penicillin-binding protein 2a (Domain 2)"/>
    <property type="match status" value="1"/>
</dbReference>
<evidence type="ECO:0000256" key="5">
    <source>
        <dbReference type="ARBA" id="ARBA00023136"/>
    </source>
</evidence>
<dbReference type="InterPro" id="IPR005311">
    <property type="entry name" value="PBP_dimer"/>
</dbReference>
<dbReference type="PANTHER" id="PTHR30627:SF25">
    <property type="entry name" value="PENICILLIN-BINDING PROTEIN 3"/>
    <property type="match status" value="1"/>
</dbReference>
<comment type="caution">
    <text evidence="10">The sequence shown here is derived from an EMBL/GenBank/DDBJ whole genome shotgun (WGS) entry which is preliminary data.</text>
</comment>
<dbReference type="InterPro" id="IPR050515">
    <property type="entry name" value="Beta-lactam/transpept"/>
</dbReference>
<reference evidence="10 11" key="1">
    <citation type="submission" date="2019-07" db="EMBL/GenBank/DDBJ databases">
        <authorList>
            <person name="Park Y.J."/>
            <person name="Jeong S.E."/>
            <person name="Jung H.S."/>
        </authorList>
    </citation>
    <scope>NUCLEOTIDE SEQUENCE [LARGE SCALE GENOMIC DNA]</scope>
    <source>
        <strain evidence="11">P16(2019)</strain>
    </source>
</reference>
<comment type="catalytic activity">
    <reaction evidence="6">
        <text>Preferential cleavage: (Ac)2-L-Lys-D-Ala-|-D-Ala. Also transpeptidation of peptidyl-alanyl moieties that are N-acyl substituents of D-alanine.</text>
        <dbReference type="EC" id="3.4.16.4"/>
    </reaction>
</comment>
<dbReference type="Gene3D" id="3.40.710.10">
    <property type="entry name" value="DD-peptidase/beta-lactamase superfamily"/>
    <property type="match status" value="1"/>
</dbReference>
<dbReference type="SUPFAM" id="SSF54427">
    <property type="entry name" value="NTF2-like"/>
    <property type="match status" value="1"/>
</dbReference>
<keyword evidence="5" id="KW-0472">Membrane</keyword>
<dbReference type="GO" id="GO:0071972">
    <property type="term" value="F:peptidoglycan L,D-transpeptidase activity"/>
    <property type="evidence" value="ECO:0007669"/>
    <property type="project" value="TreeGrafter"/>
</dbReference>
<dbReference type="GO" id="GO:0005886">
    <property type="term" value="C:plasma membrane"/>
    <property type="evidence" value="ECO:0007669"/>
    <property type="project" value="TreeGrafter"/>
</dbReference>
<dbReference type="InterPro" id="IPR001460">
    <property type="entry name" value="PCN-bd_Tpept"/>
</dbReference>
<gene>
    <name evidence="10" type="ORF">FN960_20205</name>
</gene>
<protein>
    <recommendedName>
        <fullName evidence="4">serine-type D-Ala-D-Ala carboxypeptidase</fullName>
        <ecNumber evidence="4">3.4.16.4</ecNumber>
    </recommendedName>
</protein>
<dbReference type="GO" id="GO:0046677">
    <property type="term" value="P:response to antibiotic"/>
    <property type="evidence" value="ECO:0007669"/>
    <property type="project" value="InterPro"/>
</dbReference>
<dbReference type="GO" id="GO:0009252">
    <property type="term" value="P:peptidoglycan biosynthetic process"/>
    <property type="evidence" value="ECO:0007669"/>
    <property type="project" value="UniProtKB-UniPathway"/>
</dbReference>
<sequence length="692" mass="76611">MFVLYIDYKMNWMVGYMRRTKRGLMITGLFSGLFLTGCFGSEPDPTETLQTFIDQWNEQNYEEMYAMLSEASIEETQAEFVERIGNLYESMQLNTIQVEATFPEDDENSDIPEGEYSAPLSVSISNSLGDVEFDQDIQLQLEELEDGDQWSVVWEDALVYPAYENGDRFNVTNSVPVRGELFDRNGNGLAVNGNIVNIGTVPERIEDREEFIEDFSDMTGVSRETIEARLDQSWVTDGAFVPIHSVPITELEWAEEELRSITGATYQMADGREYPYGATTGHLTGFLRDITAEQLEEYEELGYNSYDKIGQAGLESVFEERLRGKVGGALRLIDQGDEVKETLLETEPEAGEDITLTIDVELQEEIFNELGEDAGTATAMHPTNGQVLALVNQPSYDPNLRAAGFTSRQQQDIEANEDDPLTNRFSQTFSPGSTFKLLTAAIGLEAGTLDPAETIDVDGYSWQPEGAGWGGYSVTRVHDYGEPVDLRKALVYSDNIYFADQALNLGEDAFTEGAEAFGFGEELPLPELFNISTLTGEEGFRNDIQLADSGYGQGEIQMNPLHLGLTFTTIVNDGSIVKPLLELDEQEGIWKEGVMSAEHAELLQQDLIDVLEDSRGTATQAAVEGVRIAGKTGTAELKLSQEDDGKEHGWFVAVNVDDPDFLLVMMVDDVSDKGGSGYVVDKAAEILQSNVN</sequence>
<feature type="domain" description="Penicillin-binding protein dimerisation" evidence="8">
    <location>
        <begin position="176"/>
        <end position="338"/>
    </location>
</feature>
<dbReference type="Pfam" id="PF05223">
    <property type="entry name" value="MecA_N"/>
    <property type="match status" value="1"/>
</dbReference>
<name>A0A553ZT86_9BACI</name>
<dbReference type="InterPro" id="IPR032710">
    <property type="entry name" value="NTF2-like_dom_sf"/>
</dbReference>
<comment type="pathway">
    <text evidence="2">Cell wall biogenesis; peptidoglycan biosynthesis.</text>
</comment>
<dbReference type="EMBL" id="VLXZ01000022">
    <property type="protein sequence ID" value="TSB44682.1"/>
    <property type="molecule type" value="Genomic_DNA"/>
</dbReference>
<evidence type="ECO:0000259" key="9">
    <source>
        <dbReference type="Pfam" id="PF05223"/>
    </source>
</evidence>
<dbReference type="UniPathway" id="UPA00219"/>
<comment type="subcellular location">
    <subcellularLocation>
        <location evidence="1">Membrane</location>
    </subcellularLocation>
</comment>
<dbReference type="GO" id="GO:0071555">
    <property type="term" value="P:cell wall organization"/>
    <property type="evidence" value="ECO:0007669"/>
    <property type="project" value="TreeGrafter"/>
</dbReference>
<dbReference type="SUPFAM" id="SSF56601">
    <property type="entry name" value="beta-lactamase/transpeptidase-like"/>
    <property type="match status" value="1"/>
</dbReference>
<accession>A0A553ZT86</accession>
<evidence type="ECO:0000256" key="6">
    <source>
        <dbReference type="ARBA" id="ARBA00034000"/>
    </source>
</evidence>
<evidence type="ECO:0000256" key="1">
    <source>
        <dbReference type="ARBA" id="ARBA00004370"/>
    </source>
</evidence>
<dbReference type="Pfam" id="PF03717">
    <property type="entry name" value="PBP_dimer"/>
    <property type="match status" value="1"/>
</dbReference>
<keyword evidence="11" id="KW-1185">Reference proteome</keyword>
<feature type="domain" description="Penicillin-binding protein transpeptidase" evidence="7">
    <location>
        <begin position="375"/>
        <end position="686"/>
    </location>
</feature>
<evidence type="ECO:0000256" key="3">
    <source>
        <dbReference type="ARBA" id="ARBA00007171"/>
    </source>
</evidence>
<dbReference type="GO" id="GO:0009002">
    <property type="term" value="F:serine-type D-Ala-D-Ala carboxypeptidase activity"/>
    <property type="evidence" value="ECO:0007669"/>
    <property type="project" value="UniProtKB-EC"/>
</dbReference>
<proteinExistence type="inferred from homology"/>
<dbReference type="InterPro" id="IPR036138">
    <property type="entry name" value="PBP_dimer_sf"/>
</dbReference>